<dbReference type="Pfam" id="PF03795">
    <property type="entry name" value="YCII"/>
    <property type="match status" value="1"/>
</dbReference>
<gene>
    <name evidence="3" type="ORF">ACFFUR_13170</name>
</gene>
<comment type="similarity">
    <text evidence="1">Belongs to the YciI family.</text>
</comment>
<evidence type="ECO:0000313" key="4">
    <source>
        <dbReference type="Proteomes" id="UP001589654"/>
    </source>
</evidence>
<reference evidence="3 4" key="1">
    <citation type="submission" date="2024-09" db="EMBL/GenBank/DDBJ databases">
        <authorList>
            <person name="Sun Q."/>
            <person name="Mori K."/>
        </authorList>
    </citation>
    <scope>NUCLEOTIDE SEQUENCE [LARGE SCALE GENOMIC DNA]</scope>
    <source>
        <strain evidence="3 4">CECT 7682</strain>
    </source>
</reference>
<accession>A0ABV5J7F9</accession>
<feature type="domain" description="YCII-related" evidence="2">
    <location>
        <begin position="4"/>
        <end position="110"/>
    </location>
</feature>
<evidence type="ECO:0000256" key="1">
    <source>
        <dbReference type="ARBA" id="ARBA00007689"/>
    </source>
</evidence>
<sequence>MNTYVFFIRAKKEAVTSVTDKEIKTRNIRWMNWTSALAKEGKLAEGGNHLTLDGMVVEGQGGINAGPYMQGDVCLLGYILVHAVSYDEAIKLTKGCPVLEGKGTSIEVREISSL</sequence>
<evidence type="ECO:0000259" key="2">
    <source>
        <dbReference type="Pfam" id="PF03795"/>
    </source>
</evidence>
<proteinExistence type="inferred from homology"/>
<dbReference type="SUPFAM" id="SSF54909">
    <property type="entry name" value="Dimeric alpha+beta barrel"/>
    <property type="match status" value="1"/>
</dbReference>
<protein>
    <submittedName>
        <fullName evidence="3">YciI family protein</fullName>
    </submittedName>
</protein>
<dbReference type="InterPro" id="IPR005545">
    <property type="entry name" value="YCII"/>
</dbReference>
<evidence type="ECO:0000313" key="3">
    <source>
        <dbReference type="EMBL" id="MFB9212760.1"/>
    </source>
</evidence>
<dbReference type="InterPro" id="IPR011008">
    <property type="entry name" value="Dimeric_a/b-barrel"/>
</dbReference>
<dbReference type="RefSeq" id="WP_290247465.1">
    <property type="nucleotide sequence ID" value="NZ_JAUFQT010000001.1"/>
</dbReference>
<dbReference type="EMBL" id="JBHMEW010000063">
    <property type="protein sequence ID" value="MFB9212760.1"/>
    <property type="molecule type" value="Genomic_DNA"/>
</dbReference>
<keyword evidence="4" id="KW-1185">Reference proteome</keyword>
<organism evidence="3 4">
    <name type="scientific">Echinicola jeungdonensis</name>
    <dbReference type="NCBI Taxonomy" id="709343"/>
    <lineage>
        <taxon>Bacteria</taxon>
        <taxon>Pseudomonadati</taxon>
        <taxon>Bacteroidota</taxon>
        <taxon>Cytophagia</taxon>
        <taxon>Cytophagales</taxon>
        <taxon>Cyclobacteriaceae</taxon>
        <taxon>Echinicola</taxon>
    </lineage>
</organism>
<dbReference type="Gene3D" id="3.30.70.1060">
    <property type="entry name" value="Dimeric alpha+beta barrel"/>
    <property type="match status" value="1"/>
</dbReference>
<name>A0ABV5J7F9_9BACT</name>
<dbReference type="Proteomes" id="UP001589654">
    <property type="component" value="Unassembled WGS sequence"/>
</dbReference>
<comment type="caution">
    <text evidence="3">The sequence shown here is derived from an EMBL/GenBank/DDBJ whole genome shotgun (WGS) entry which is preliminary data.</text>
</comment>